<dbReference type="PANTHER" id="PTHR48090:SF7">
    <property type="entry name" value="RFBJ PROTEIN"/>
    <property type="match status" value="1"/>
</dbReference>
<evidence type="ECO:0000313" key="2">
    <source>
        <dbReference type="EMBL" id="OGY17241.1"/>
    </source>
</evidence>
<organism evidence="2 3">
    <name type="scientific">Candidatus Chisholmbacteria bacterium RIFCSPHIGHO2_01_FULL_48_12</name>
    <dbReference type="NCBI Taxonomy" id="1797589"/>
    <lineage>
        <taxon>Bacteria</taxon>
        <taxon>Candidatus Chisholmiibacteriota</taxon>
    </lineage>
</organism>
<dbReference type="Pfam" id="PF00535">
    <property type="entry name" value="Glycos_transf_2"/>
    <property type="match status" value="1"/>
</dbReference>
<comment type="caution">
    <text evidence="2">The sequence shown here is derived from an EMBL/GenBank/DDBJ whole genome shotgun (WGS) entry which is preliminary data.</text>
</comment>
<accession>A0A1G1VPB3</accession>
<reference evidence="2 3" key="1">
    <citation type="journal article" date="2016" name="Nat. Commun.">
        <title>Thousands of microbial genomes shed light on interconnected biogeochemical processes in an aquifer system.</title>
        <authorList>
            <person name="Anantharaman K."/>
            <person name="Brown C.T."/>
            <person name="Hug L.A."/>
            <person name="Sharon I."/>
            <person name="Castelle C.J."/>
            <person name="Probst A.J."/>
            <person name="Thomas B.C."/>
            <person name="Singh A."/>
            <person name="Wilkins M.J."/>
            <person name="Karaoz U."/>
            <person name="Brodie E.L."/>
            <person name="Williams K.H."/>
            <person name="Hubbard S.S."/>
            <person name="Banfield J.F."/>
        </authorList>
    </citation>
    <scope>NUCLEOTIDE SEQUENCE [LARGE SCALE GENOMIC DNA]</scope>
</reference>
<evidence type="ECO:0000259" key="1">
    <source>
        <dbReference type="Pfam" id="PF00535"/>
    </source>
</evidence>
<dbReference type="CDD" id="cd04179">
    <property type="entry name" value="DPM_DPG-synthase_like"/>
    <property type="match status" value="1"/>
</dbReference>
<dbReference type="PANTHER" id="PTHR48090">
    <property type="entry name" value="UNDECAPRENYL-PHOSPHATE 4-DEOXY-4-FORMAMIDO-L-ARABINOSE TRANSFERASE-RELATED"/>
    <property type="match status" value="1"/>
</dbReference>
<name>A0A1G1VPB3_9BACT</name>
<protein>
    <recommendedName>
        <fullName evidence="1">Glycosyltransferase 2-like domain-containing protein</fullName>
    </recommendedName>
</protein>
<dbReference type="Proteomes" id="UP000177324">
    <property type="component" value="Unassembled WGS sequence"/>
</dbReference>
<proteinExistence type="predicted"/>
<dbReference type="InterPro" id="IPR050256">
    <property type="entry name" value="Glycosyltransferase_2"/>
</dbReference>
<dbReference type="SUPFAM" id="SSF53448">
    <property type="entry name" value="Nucleotide-diphospho-sugar transferases"/>
    <property type="match status" value="1"/>
</dbReference>
<dbReference type="AlphaFoldDB" id="A0A1G1VPB3"/>
<gene>
    <name evidence="2" type="ORF">A2784_02055</name>
</gene>
<dbReference type="EMBL" id="MHCH01000031">
    <property type="protein sequence ID" value="OGY17241.1"/>
    <property type="molecule type" value="Genomic_DNA"/>
</dbReference>
<sequence length="228" mass="25413">MKHRVVIIIPAFNEAQVLPQVIKEIRQQTRSWRPQIVVVNDGSSDATGEVARQAGATVVTHRLNRGLGAALGTGLAYAKQVGADIAVTLDADGQHDPADIGKVMAPVIKRQADVVIGSRLNSNRGRMPADRLMVNWLSNLVTWLLFGVWTSDSQSGFRAFSKQAIQWLRLKTERMEVSSEIFGEIKRHRLNLAEVPIRVIYTDYSRRKGQSPLNAARVLFKLLLRLAR</sequence>
<feature type="domain" description="Glycosyltransferase 2-like" evidence="1">
    <location>
        <begin position="7"/>
        <end position="164"/>
    </location>
</feature>
<dbReference type="STRING" id="1797589.A2784_02055"/>
<dbReference type="InterPro" id="IPR029044">
    <property type="entry name" value="Nucleotide-diphossugar_trans"/>
</dbReference>
<dbReference type="Gene3D" id="3.90.550.10">
    <property type="entry name" value="Spore Coat Polysaccharide Biosynthesis Protein SpsA, Chain A"/>
    <property type="match status" value="1"/>
</dbReference>
<evidence type="ECO:0000313" key="3">
    <source>
        <dbReference type="Proteomes" id="UP000177324"/>
    </source>
</evidence>
<dbReference type="InterPro" id="IPR001173">
    <property type="entry name" value="Glyco_trans_2-like"/>
</dbReference>